<name>A0A0E4C7X2_9FIRM</name>
<dbReference type="OrthoDB" id="2578816at2"/>
<dbReference type="Pfam" id="PF26593">
    <property type="entry name" value="TraC-like"/>
    <property type="match status" value="1"/>
</dbReference>
<dbReference type="InterPro" id="IPR058596">
    <property type="entry name" value="TraC-like_dom"/>
</dbReference>
<dbReference type="EMBL" id="CGIH01000009">
    <property type="protein sequence ID" value="CFX16367.1"/>
    <property type="molecule type" value="Genomic_DNA"/>
</dbReference>
<evidence type="ECO:0000259" key="1">
    <source>
        <dbReference type="Pfam" id="PF26593"/>
    </source>
</evidence>
<keyword evidence="3" id="KW-1185">Reference proteome</keyword>
<protein>
    <submittedName>
        <fullName evidence="2">Uncharacterized</fullName>
    </submittedName>
</protein>
<dbReference type="RefSeq" id="WP_046495781.1">
    <property type="nucleotide sequence ID" value="NZ_CGIH01000009.1"/>
</dbReference>
<evidence type="ECO:0000313" key="3">
    <source>
        <dbReference type="Proteomes" id="UP000045545"/>
    </source>
</evidence>
<organism evidence="2 3">
    <name type="scientific">Syntrophomonas zehnderi OL-4</name>
    <dbReference type="NCBI Taxonomy" id="690567"/>
    <lineage>
        <taxon>Bacteria</taxon>
        <taxon>Bacillati</taxon>
        <taxon>Bacillota</taxon>
        <taxon>Clostridia</taxon>
        <taxon>Eubacteriales</taxon>
        <taxon>Syntrophomonadaceae</taxon>
        <taxon>Syntrophomonas</taxon>
    </lineage>
</organism>
<dbReference type="AlphaFoldDB" id="A0A0E4C7X2"/>
<sequence length="209" mass="23860">MFKKRGNKPEASIKEKEKMTAQDWLPIKDITSHFLFRKDGQLVAVLKIEPINIVLKSDSEKKRIVSAVHEAWNGIQYAIQILALPRPVDLDKYLDELQEIARETTDIARKRILQEYIHYIAGIVRGGEALERRYYLLISMAEVKQGKEELLKRAYELAANLETSGLKVNICDDVQIIDMAFSFLHPSQSAFEQIPTPAGITTIYREGGM</sequence>
<feature type="domain" description="TraC-like" evidence="1">
    <location>
        <begin position="37"/>
        <end position="144"/>
    </location>
</feature>
<evidence type="ECO:0000313" key="2">
    <source>
        <dbReference type="EMBL" id="CFX16367.1"/>
    </source>
</evidence>
<accession>A0A0E4C7X2</accession>
<proteinExistence type="predicted"/>
<dbReference type="STRING" id="690567.673"/>
<gene>
    <name evidence="2" type="ORF">673</name>
</gene>
<dbReference type="Proteomes" id="UP000045545">
    <property type="component" value="Unassembled WGS sequence"/>
</dbReference>
<reference evidence="2 3" key="1">
    <citation type="submission" date="2015-03" db="EMBL/GenBank/DDBJ databases">
        <authorList>
            <person name="Murphy D."/>
        </authorList>
    </citation>
    <scope>NUCLEOTIDE SEQUENCE [LARGE SCALE GENOMIC DNA]</scope>
    <source>
        <strain evidence="2 3">OL-4</strain>
    </source>
</reference>